<feature type="region of interest" description="Disordered" evidence="1">
    <location>
        <begin position="31"/>
        <end position="68"/>
    </location>
</feature>
<evidence type="ECO:0000313" key="2">
    <source>
        <dbReference type="EMBL" id="MFC3169239.1"/>
    </source>
</evidence>
<dbReference type="EMBL" id="JBHRTE010000059">
    <property type="protein sequence ID" value="MFC3169239.1"/>
    <property type="molecule type" value="Genomic_DNA"/>
</dbReference>
<dbReference type="RefSeq" id="WP_207464475.1">
    <property type="nucleotide sequence ID" value="NZ_JAFNAW010000001.1"/>
</dbReference>
<feature type="compositionally biased region" description="Basic and acidic residues" evidence="1">
    <location>
        <begin position="56"/>
        <end position="65"/>
    </location>
</feature>
<gene>
    <name evidence="2" type="ORF">ACFOD7_14395</name>
</gene>
<keyword evidence="3" id="KW-1185">Reference proteome</keyword>
<proteinExistence type="predicted"/>
<dbReference type="Proteomes" id="UP001595557">
    <property type="component" value="Unassembled WGS sequence"/>
</dbReference>
<evidence type="ECO:0000313" key="3">
    <source>
        <dbReference type="Proteomes" id="UP001595557"/>
    </source>
</evidence>
<organism evidence="2 3">
    <name type="scientific">Paracoccus fontiphilus</name>
    <dbReference type="NCBI Taxonomy" id="1815556"/>
    <lineage>
        <taxon>Bacteria</taxon>
        <taxon>Pseudomonadati</taxon>
        <taxon>Pseudomonadota</taxon>
        <taxon>Alphaproteobacteria</taxon>
        <taxon>Rhodobacterales</taxon>
        <taxon>Paracoccaceae</taxon>
        <taxon>Paracoccus</taxon>
    </lineage>
</organism>
<accession>A0ABV7IFQ7</accession>
<evidence type="ECO:0000256" key="1">
    <source>
        <dbReference type="SAM" id="MobiDB-lite"/>
    </source>
</evidence>
<comment type="caution">
    <text evidence="2">The sequence shown here is derived from an EMBL/GenBank/DDBJ whole genome shotgun (WGS) entry which is preliminary data.</text>
</comment>
<reference evidence="3" key="1">
    <citation type="journal article" date="2019" name="Int. J. Syst. Evol. Microbiol.">
        <title>The Global Catalogue of Microorganisms (GCM) 10K type strain sequencing project: providing services to taxonomists for standard genome sequencing and annotation.</title>
        <authorList>
            <consortium name="The Broad Institute Genomics Platform"/>
            <consortium name="The Broad Institute Genome Sequencing Center for Infectious Disease"/>
            <person name="Wu L."/>
            <person name="Ma J."/>
        </authorList>
    </citation>
    <scope>NUCLEOTIDE SEQUENCE [LARGE SCALE GENOMIC DNA]</scope>
    <source>
        <strain evidence="3">KCTC 52239</strain>
    </source>
</reference>
<protein>
    <submittedName>
        <fullName evidence="2">Uncharacterized protein</fullName>
    </submittedName>
</protein>
<name>A0ABV7IFQ7_9RHOB</name>
<sequence>MSIHQPINDPDRALIDAYLEKHPVTVCPSQFRQPARKGRRRAAAVEPQPEATTDAPRIRTTDRSDQAGPRVMSIQQALEWAFLTEKAQIDFDQYGAHEFDRVGVDPLWRGMQMAILGTAVDGGGTSDPAADAQIIASYVEALPESCGGRRMATQVAELARLRSVPDWGQGERLAIVPCGWEPCGWDPEKRAAIFTATTENTGSIWEWRDKYRKRRVKAGEVCPVSYTGTARMIRAKRENYLQWWGALLHLAASLRGCLHGIELTDVMPVMTPWRAEE</sequence>